<accession>A0ABD3RIZ6</accession>
<name>A0ABD3RIZ6_9LAMI</name>
<evidence type="ECO:0000313" key="1">
    <source>
        <dbReference type="EMBL" id="KAL3812914.1"/>
    </source>
</evidence>
<dbReference type="AlphaFoldDB" id="A0ABD3RIZ6"/>
<evidence type="ECO:0000313" key="2">
    <source>
        <dbReference type="Proteomes" id="UP001634393"/>
    </source>
</evidence>
<comment type="caution">
    <text evidence="1">The sequence shown here is derived from an EMBL/GenBank/DDBJ whole genome shotgun (WGS) entry which is preliminary data.</text>
</comment>
<dbReference type="Proteomes" id="UP001634393">
    <property type="component" value="Unassembled WGS sequence"/>
</dbReference>
<proteinExistence type="predicted"/>
<sequence length="71" mass="7538">MDCMYSKGTVASVSKGKGVISTPPESFCPSQAQTNYQVTTSSDTTIQTTSNDTSKSCLFVHLVSSNLVGFH</sequence>
<gene>
    <name evidence="1" type="ORF">ACJIZ3_014182</name>
</gene>
<dbReference type="EMBL" id="JBJXBP010000008">
    <property type="protein sequence ID" value="KAL3812914.1"/>
    <property type="molecule type" value="Genomic_DNA"/>
</dbReference>
<protein>
    <submittedName>
        <fullName evidence="1">Uncharacterized protein</fullName>
    </submittedName>
</protein>
<organism evidence="1 2">
    <name type="scientific">Penstemon smallii</name>
    <dbReference type="NCBI Taxonomy" id="265156"/>
    <lineage>
        <taxon>Eukaryota</taxon>
        <taxon>Viridiplantae</taxon>
        <taxon>Streptophyta</taxon>
        <taxon>Embryophyta</taxon>
        <taxon>Tracheophyta</taxon>
        <taxon>Spermatophyta</taxon>
        <taxon>Magnoliopsida</taxon>
        <taxon>eudicotyledons</taxon>
        <taxon>Gunneridae</taxon>
        <taxon>Pentapetalae</taxon>
        <taxon>asterids</taxon>
        <taxon>lamiids</taxon>
        <taxon>Lamiales</taxon>
        <taxon>Plantaginaceae</taxon>
        <taxon>Cheloneae</taxon>
        <taxon>Penstemon</taxon>
    </lineage>
</organism>
<reference evidence="1 2" key="1">
    <citation type="submission" date="2024-12" db="EMBL/GenBank/DDBJ databases">
        <title>The unique morphological basis and parallel evolutionary history of personate flowers in Penstemon.</title>
        <authorList>
            <person name="Depatie T.H."/>
            <person name="Wessinger C.A."/>
        </authorList>
    </citation>
    <scope>NUCLEOTIDE SEQUENCE [LARGE SCALE GENOMIC DNA]</scope>
    <source>
        <strain evidence="1">WTNN_2</strain>
        <tissue evidence="1">Leaf</tissue>
    </source>
</reference>
<keyword evidence="2" id="KW-1185">Reference proteome</keyword>